<dbReference type="Gene3D" id="3.40.50.1820">
    <property type="entry name" value="alpha/beta hydrolase"/>
    <property type="match status" value="1"/>
</dbReference>
<protein>
    <recommendedName>
        <fullName evidence="2">Serine hydrolase domain-containing protein</fullName>
    </recommendedName>
</protein>
<dbReference type="InterPro" id="IPR029058">
    <property type="entry name" value="AB_hydrolase_fold"/>
</dbReference>
<dbReference type="SUPFAM" id="SSF53474">
    <property type="entry name" value="alpha/beta-Hydrolases"/>
    <property type="match status" value="1"/>
</dbReference>
<dbReference type="InterPro" id="IPR005645">
    <property type="entry name" value="FSH-like_dom"/>
</dbReference>
<dbReference type="GO" id="GO:0016787">
    <property type="term" value="F:hydrolase activity"/>
    <property type="evidence" value="ECO:0007669"/>
    <property type="project" value="UniProtKB-KW"/>
</dbReference>
<dbReference type="GO" id="GO:0005737">
    <property type="term" value="C:cytoplasm"/>
    <property type="evidence" value="ECO:0007669"/>
    <property type="project" value="TreeGrafter"/>
</dbReference>
<accession>A0A5A8C203</accession>
<name>A0A5A8C203_CAFRO</name>
<proteinExistence type="predicted"/>
<keyword evidence="1" id="KW-0378">Hydrolase</keyword>
<dbReference type="AlphaFoldDB" id="A0A5A8C203"/>
<evidence type="ECO:0000313" key="3">
    <source>
        <dbReference type="EMBL" id="KAA0146928.1"/>
    </source>
</evidence>
<evidence type="ECO:0000259" key="2">
    <source>
        <dbReference type="Pfam" id="PF03959"/>
    </source>
</evidence>
<sequence>MLHGWCQNADAFRKRLSSWRRKAARNGVELVWAEAPHQVTSAFGGEPPPDAKGWFFPELAPGAEPVSSLRASGIRYHGLDDSLLALEAATHAAARSDADAAGGAGTGARGRPPFDAWLGFSQGAMLAHQLVQAGLAHRAGLPAAASGAAPMPPSAAAAASEATASEATLPPAEFGARCSAILPPAVVMVCGIASRALTPWPADTPLPLPSLHITSPEDRSIPEELQVELMGRFRAAGRARIVHGHGHAMVQQAADIDAVIAWLRSAAPA</sequence>
<dbReference type="EMBL" id="VLTN01000075">
    <property type="protein sequence ID" value="KAA0146928.1"/>
    <property type="molecule type" value="Genomic_DNA"/>
</dbReference>
<dbReference type="PANTHER" id="PTHR48070:SF6">
    <property type="entry name" value="ESTERASE OVCA2"/>
    <property type="match status" value="1"/>
</dbReference>
<evidence type="ECO:0000256" key="1">
    <source>
        <dbReference type="ARBA" id="ARBA00022801"/>
    </source>
</evidence>
<evidence type="ECO:0000313" key="4">
    <source>
        <dbReference type="Proteomes" id="UP000323011"/>
    </source>
</evidence>
<organism evidence="3 4">
    <name type="scientific">Cafeteria roenbergensis</name>
    <name type="common">Marine flagellate</name>
    <dbReference type="NCBI Taxonomy" id="33653"/>
    <lineage>
        <taxon>Eukaryota</taxon>
        <taxon>Sar</taxon>
        <taxon>Stramenopiles</taxon>
        <taxon>Bigyra</taxon>
        <taxon>Opalozoa</taxon>
        <taxon>Bicosoecida</taxon>
        <taxon>Cafeteriaceae</taxon>
        <taxon>Cafeteria</taxon>
    </lineage>
</organism>
<dbReference type="Proteomes" id="UP000323011">
    <property type="component" value="Unassembled WGS sequence"/>
</dbReference>
<dbReference type="InterPro" id="IPR050593">
    <property type="entry name" value="LovG"/>
</dbReference>
<comment type="caution">
    <text evidence="3">The sequence shown here is derived from an EMBL/GenBank/DDBJ whole genome shotgun (WGS) entry which is preliminary data.</text>
</comment>
<reference evidence="3 4" key="1">
    <citation type="submission" date="2019-07" db="EMBL/GenBank/DDBJ databases">
        <title>Genomes of Cafeteria roenbergensis.</title>
        <authorList>
            <person name="Fischer M.G."/>
            <person name="Hackl T."/>
            <person name="Roman M."/>
        </authorList>
    </citation>
    <scope>NUCLEOTIDE SEQUENCE [LARGE SCALE GENOMIC DNA]</scope>
    <source>
        <strain evidence="3 4">BVI</strain>
    </source>
</reference>
<feature type="domain" description="Serine hydrolase" evidence="2">
    <location>
        <begin position="1"/>
        <end position="250"/>
    </location>
</feature>
<keyword evidence="4" id="KW-1185">Reference proteome</keyword>
<dbReference type="Pfam" id="PF03959">
    <property type="entry name" value="FSH1"/>
    <property type="match status" value="1"/>
</dbReference>
<gene>
    <name evidence="3" type="ORF">FNF29_07732</name>
</gene>
<dbReference type="GO" id="GO:0005634">
    <property type="term" value="C:nucleus"/>
    <property type="evidence" value="ECO:0007669"/>
    <property type="project" value="TreeGrafter"/>
</dbReference>
<dbReference type="PANTHER" id="PTHR48070">
    <property type="entry name" value="ESTERASE OVCA2"/>
    <property type="match status" value="1"/>
</dbReference>